<comment type="function">
    <text evidence="10 13">F(1)F(0) ATP synthase produces ATP from ADP in the presence of a proton or sodium gradient. F-type ATPases consist of two structural domains, F(1) containing the extramembraneous catalytic core and F(0) containing the membrane proton channel, linked together by a central stalk and a peripheral stalk. During catalysis, ATP synthesis in the catalytic domain of F(1) is coupled via a rotary mechanism of the central stalk subunits to proton translocation.</text>
</comment>
<evidence type="ECO:0000256" key="3">
    <source>
        <dbReference type="ARBA" id="ARBA00022547"/>
    </source>
</evidence>
<evidence type="ECO:0000256" key="14">
    <source>
        <dbReference type="RuleBase" id="RU003848"/>
    </source>
</evidence>
<keyword evidence="9 13" id="KW-0066">ATP synthesis</keyword>
<evidence type="ECO:0000256" key="4">
    <source>
        <dbReference type="ARBA" id="ARBA00022692"/>
    </source>
</evidence>
<dbReference type="InterPro" id="IPR002146">
    <property type="entry name" value="ATP_synth_b/b'su_bac/chlpt"/>
</dbReference>
<dbReference type="Proteomes" id="UP000234752">
    <property type="component" value="Chromosome eg_2"/>
</dbReference>
<keyword evidence="6 13" id="KW-1133">Transmembrane helix</keyword>
<evidence type="ECO:0000256" key="1">
    <source>
        <dbReference type="ARBA" id="ARBA00005513"/>
    </source>
</evidence>
<reference evidence="15 16" key="1">
    <citation type="submission" date="2017-12" db="EMBL/GenBank/DDBJ databases">
        <title>Genomes of bacteria within cyanobacterial aggregates.</title>
        <authorList>
            <person name="Cai H."/>
        </authorList>
    </citation>
    <scope>NUCLEOTIDE SEQUENCE [LARGE SCALE GENOMIC DNA]</scope>
    <source>
        <strain evidence="15 16">TH16</strain>
    </source>
</reference>
<keyword evidence="7 13" id="KW-0406">Ion transport</keyword>
<evidence type="ECO:0000256" key="9">
    <source>
        <dbReference type="ARBA" id="ARBA00023310"/>
    </source>
</evidence>
<dbReference type="PANTHER" id="PTHR33445">
    <property type="entry name" value="ATP SYNTHASE SUBUNIT B', CHLOROPLASTIC"/>
    <property type="match status" value="1"/>
</dbReference>
<dbReference type="InterPro" id="IPR050059">
    <property type="entry name" value="ATP_synthase_B_chain"/>
</dbReference>
<dbReference type="Pfam" id="PF00430">
    <property type="entry name" value="ATP-synt_B"/>
    <property type="match status" value="1"/>
</dbReference>
<dbReference type="GO" id="GO:0005886">
    <property type="term" value="C:plasma membrane"/>
    <property type="evidence" value="ECO:0007669"/>
    <property type="project" value="UniProtKB-SubCell"/>
</dbReference>
<gene>
    <name evidence="13" type="primary">atpF</name>
    <name evidence="15" type="ORF">C0V82_20500</name>
</gene>
<evidence type="ECO:0000256" key="6">
    <source>
        <dbReference type="ARBA" id="ARBA00022989"/>
    </source>
</evidence>
<protein>
    <recommendedName>
        <fullName evidence="13">ATP synthase subunit b</fullName>
    </recommendedName>
    <alternativeName>
        <fullName evidence="13">ATP synthase F(0) sector subunit b</fullName>
    </alternativeName>
    <alternativeName>
        <fullName evidence="13">ATPase subunit I</fullName>
    </alternativeName>
    <alternativeName>
        <fullName evidence="13">F-type ATPase subunit b</fullName>
        <shortName evidence="13">F-ATPase subunit b</shortName>
    </alternativeName>
</protein>
<keyword evidence="16" id="KW-1185">Reference proteome</keyword>
<keyword evidence="3 13" id="KW-0138">CF(0)</keyword>
<evidence type="ECO:0000256" key="13">
    <source>
        <dbReference type="HAMAP-Rule" id="MF_01398"/>
    </source>
</evidence>
<evidence type="ECO:0000256" key="10">
    <source>
        <dbReference type="ARBA" id="ARBA00025198"/>
    </source>
</evidence>
<evidence type="ECO:0000256" key="8">
    <source>
        <dbReference type="ARBA" id="ARBA00023136"/>
    </source>
</evidence>
<dbReference type="GO" id="GO:0012505">
    <property type="term" value="C:endomembrane system"/>
    <property type="evidence" value="ECO:0007669"/>
    <property type="project" value="UniProtKB-SubCell"/>
</dbReference>
<keyword evidence="13" id="KW-1003">Cell membrane</keyword>
<sequence>MHLDPTTLALQLVNFLALVLLLRRFLFRPVLAAIDRREAAQTARRRDAEGALAETQAARDAVAADRVALASDAARLRAEAHEAAEAERRRILDAARQSADALRQAAADRINSERRQAEAELTVRAGELAVTLTTRLLTDAQPDVADQVFATALITELAGMQPDQKAALLGLDGAITLTIARPWPEERHQALLSLLPPDRVEWVVDPDLIAGVELSAPHNLIEHSWRAALTAAREGLQA</sequence>
<evidence type="ECO:0000256" key="7">
    <source>
        <dbReference type="ARBA" id="ARBA00023065"/>
    </source>
</evidence>
<dbReference type="RefSeq" id="WP_102114232.1">
    <property type="nucleotide sequence ID" value="NZ_BMGN01000010.1"/>
</dbReference>
<name>A0A2K9NHZ2_9PROT</name>
<comment type="subcellular location">
    <subcellularLocation>
        <location evidence="13">Cell membrane</location>
        <topology evidence="13">Single-pass membrane protein</topology>
    </subcellularLocation>
    <subcellularLocation>
        <location evidence="12">Endomembrane system</location>
        <topology evidence="12">Single-pass membrane protein</topology>
    </subcellularLocation>
</comment>
<evidence type="ECO:0000256" key="2">
    <source>
        <dbReference type="ARBA" id="ARBA00022448"/>
    </source>
</evidence>
<accession>A0A2K9NHZ2</accession>
<evidence type="ECO:0000256" key="12">
    <source>
        <dbReference type="ARBA" id="ARBA00037847"/>
    </source>
</evidence>
<dbReference type="GO" id="GO:0045259">
    <property type="term" value="C:proton-transporting ATP synthase complex"/>
    <property type="evidence" value="ECO:0007669"/>
    <property type="project" value="UniProtKB-KW"/>
</dbReference>
<keyword evidence="4 13" id="KW-0812">Transmembrane</keyword>
<keyword evidence="5 13" id="KW-0375">Hydrogen ion transport</keyword>
<comment type="subunit">
    <text evidence="13">F-type ATPases have 2 components, F(1) - the catalytic core - and F(0) - the membrane proton channel. F(1) has five subunits: alpha(3), beta(3), gamma(1), delta(1), epsilon(1). F(0) has three main subunits: a(1), b(2) and c(10-14). The alpha and beta chains form an alternating ring which encloses part of the gamma chain. F(1) is attached to F(0) by a central stalk formed by the gamma and epsilon chains, while a peripheral stalk is formed by the delta and b chains.</text>
</comment>
<dbReference type="KEGG" id="ncb:C0V82_20500"/>
<dbReference type="PANTHER" id="PTHR33445:SF2">
    <property type="entry name" value="ATP SYNTHASE SUBUNIT B', CHLOROPLASTIC"/>
    <property type="match status" value="1"/>
</dbReference>
<dbReference type="EMBL" id="CP025612">
    <property type="protein sequence ID" value="AUN32699.1"/>
    <property type="molecule type" value="Genomic_DNA"/>
</dbReference>
<evidence type="ECO:0000256" key="11">
    <source>
        <dbReference type="ARBA" id="ARBA00025614"/>
    </source>
</evidence>
<evidence type="ECO:0000313" key="16">
    <source>
        <dbReference type="Proteomes" id="UP000234752"/>
    </source>
</evidence>
<dbReference type="GO" id="GO:0046961">
    <property type="term" value="F:proton-transporting ATPase activity, rotational mechanism"/>
    <property type="evidence" value="ECO:0007669"/>
    <property type="project" value="TreeGrafter"/>
</dbReference>
<keyword evidence="2 13" id="KW-0813">Transport</keyword>
<evidence type="ECO:0000313" key="15">
    <source>
        <dbReference type="EMBL" id="AUN32699.1"/>
    </source>
</evidence>
<keyword evidence="8 13" id="KW-0472">Membrane</keyword>
<comment type="similarity">
    <text evidence="1 13 14">Belongs to the ATPase B chain family.</text>
</comment>
<dbReference type="HAMAP" id="MF_01398">
    <property type="entry name" value="ATP_synth_b_bprime"/>
    <property type="match status" value="1"/>
</dbReference>
<dbReference type="OrthoDB" id="466272at2"/>
<comment type="function">
    <text evidence="11">Component of the F(0) channel, it forms part of the peripheral stalk, linking F(1) to F(0). The b'-subunit is a diverged and duplicated form of b found in plants and photosynthetic bacteria.</text>
</comment>
<proteinExistence type="inferred from homology"/>
<evidence type="ECO:0000256" key="5">
    <source>
        <dbReference type="ARBA" id="ARBA00022781"/>
    </source>
</evidence>
<dbReference type="GO" id="GO:0046933">
    <property type="term" value="F:proton-transporting ATP synthase activity, rotational mechanism"/>
    <property type="evidence" value="ECO:0007669"/>
    <property type="project" value="UniProtKB-UniRule"/>
</dbReference>
<organism evidence="15 16">
    <name type="scientific">Niveispirillum cyanobacteriorum</name>
    <dbReference type="NCBI Taxonomy" id="1612173"/>
    <lineage>
        <taxon>Bacteria</taxon>
        <taxon>Pseudomonadati</taxon>
        <taxon>Pseudomonadota</taxon>
        <taxon>Alphaproteobacteria</taxon>
        <taxon>Rhodospirillales</taxon>
        <taxon>Azospirillaceae</taxon>
        <taxon>Niveispirillum</taxon>
    </lineage>
</organism>
<dbReference type="AlphaFoldDB" id="A0A2K9NHZ2"/>